<keyword evidence="4 10" id="KW-0349">Heme</keyword>
<dbReference type="CDD" id="cd11063">
    <property type="entry name" value="CYP52"/>
    <property type="match status" value="1"/>
</dbReference>
<comment type="cofactor">
    <cofactor evidence="1">
        <name>heme</name>
        <dbReference type="ChEBI" id="CHEBI:30413"/>
    </cofactor>
</comment>
<name>A0A060T428_BLAAD</name>
<keyword evidence="9 11" id="KW-0472">Membrane</keyword>
<reference evidence="12" key="2">
    <citation type="submission" date="2014-06" db="EMBL/GenBank/DDBJ databases">
        <title>The complete genome of Blastobotrys (Arxula) adeninivorans LS3 - a yeast of biotechnological interest.</title>
        <authorList>
            <person name="Kunze G."/>
            <person name="Gaillardin C."/>
            <person name="Czernicka M."/>
            <person name="Durrens P."/>
            <person name="Martin T."/>
            <person name="Boer E."/>
            <person name="Gabaldon T."/>
            <person name="Cruz J."/>
            <person name="Talla E."/>
            <person name="Marck C."/>
            <person name="Goffeau A."/>
            <person name="Barbe V."/>
            <person name="Baret P."/>
            <person name="Baronian K."/>
            <person name="Beier S."/>
            <person name="Bleykasten C."/>
            <person name="Bode R."/>
            <person name="Casaregola S."/>
            <person name="Despons L."/>
            <person name="Fairhead C."/>
            <person name="Giersberg M."/>
            <person name="Gierski P."/>
            <person name="Hahnel U."/>
            <person name="Hartmann A."/>
            <person name="Jankowska D."/>
            <person name="Jubin C."/>
            <person name="Jung P."/>
            <person name="Lafontaine I."/>
            <person name="Leh-Louis V."/>
            <person name="Lemaire M."/>
            <person name="Marcet-Houben M."/>
            <person name="Mascher M."/>
            <person name="Morel G."/>
            <person name="Richard G.-F."/>
            <person name="Riechen J."/>
            <person name="Sacerdot C."/>
            <person name="Sarkar A."/>
            <person name="Savel G."/>
            <person name="Schacherer J."/>
            <person name="Sherman D."/>
            <person name="Straub M.-L."/>
            <person name="Stein N."/>
            <person name="Thierry A."/>
            <person name="Trautwein-Schult A."/>
            <person name="Westhof E."/>
            <person name="Worch S."/>
            <person name="Dujon B."/>
            <person name="Souciet J.-L."/>
            <person name="Wincker P."/>
            <person name="Scholz U."/>
            <person name="Neuveglise N."/>
        </authorList>
    </citation>
    <scope>NUCLEOTIDE SEQUENCE</scope>
    <source>
        <strain evidence="12">LS3</strain>
    </source>
</reference>
<dbReference type="PROSITE" id="PS00086">
    <property type="entry name" value="CYTOCHROME_P450"/>
    <property type="match status" value="1"/>
</dbReference>
<keyword evidence="11" id="KW-1133">Transmembrane helix</keyword>
<keyword evidence="6 10" id="KW-0560">Oxidoreductase</keyword>
<evidence type="ECO:0000256" key="3">
    <source>
        <dbReference type="ARBA" id="ARBA00010617"/>
    </source>
</evidence>
<evidence type="ECO:0000256" key="9">
    <source>
        <dbReference type="ARBA" id="ARBA00023136"/>
    </source>
</evidence>
<dbReference type="InterPro" id="IPR017972">
    <property type="entry name" value="Cyt_P450_CS"/>
</dbReference>
<keyword evidence="8 10" id="KW-0503">Monooxygenase</keyword>
<evidence type="ECO:0000256" key="4">
    <source>
        <dbReference type="ARBA" id="ARBA00022617"/>
    </source>
</evidence>
<dbReference type="EMBL" id="HG937693">
    <property type="protein sequence ID" value="CDP35564.1"/>
    <property type="molecule type" value="Genomic_DNA"/>
</dbReference>
<evidence type="ECO:0000256" key="2">
    <source>
        <dbReference type="ARBA" id="ARBA00004370"/>
    </source>
</evidence>
<dbReference type="PANTHER" id="PTHR24287:SF1">
    <property type="entry name" value="P450, PUTATIVE (EUROFUNG)-RELATED"/>
    <property type="match status" value="1"/>
</dbReference>
<evidence type="ECO:0000256" key="11">
    <source>
        <dbReference type="SAM" id="Phobius"/>
    </source>
</evidence>
<reference evidence="12" key="1">
    <citation type="submission" date="2014-02" db="EMBL/GenBank/DDBJ databases">
        <authorList>
            <person name="Genoscope - CEA"/>
        </authorList>
    </citation>
    <scope>NUCLEOTIDE SEQUENCE</scope>
    <source>
        <strain evidence="12">LS3</strain>
    </source>
</reference>
<dbReference type="InterPro" id="IPR047146">
    <property type="entry name" value="Cyt_P450_E_CYP52_fungi"/>
</dbReference>
<dbReference type="InterPro" id="IPR002974">
    <property type="entry name" value="Cyt_P450_E_CYP52_ascomycetes"/>
</dbReference>
<evidence type="ECO:0000256" key="1">
    <source>
        <dbReference type="ARBA" id="ARBA00001971"/>
    </source>
</evidence>
<keyword evidence="5 10" id="KW-0479">Metal-binding</keyword>
<dbReference type="GO" id="GO:0005506">
    <property type="term" value="F:iron ion binding"/>
    <property type="evidence" value="ECO:0007669"/>
    <property type="project" value="InterPro"/>
</dbReference>
<evidence type="ECO:0000256" key="7">
    <source>
        <dbReference type="ARBA" id="ARBA00023004"/>
    </source>
</evidence>
<gene>
    <name evidence="12" type="ORF">GNLVRS02_ARAD1C38434g</name>
</gene>
<dbReference type="SUPFAM" id="SSF48264">
    <property type="entry name" value="Cytochrome P450"/>
    <property type="match status" value="1"/>
</dbReference>
<keyword evidence="7 10" id="KW-0408">Iron</keyword>
<dbReference type="AlphaFoldDB" id="A0A060T428"/>
<accession>A0A060T428</accession>
<proteinExistence type="inferred from homology"/>
<dbReference type="Pfam" id="PF00067">
    <property type="entry name" value="p450"/>
    <property type="match status" value="1"/>
</dbReference>
<dbReference type="GO" id="GO:0020037">
    <property type="term" value="F:heme binding"/>
    <property type="evidence" value="ECO:0007669"/>
    <property type="project" value="InterPro"/>
</dbReference>
<feature type="transmembrane region" description="Helical" evidence="11">
    <location>
        <begin position="12"/>
        <end position="29"/>
    </location>
</feature>
<evidence type="ECO:0000256" key="8">
    <source>
        <dbReference type="ARBA" id="ARBA00023033"/>
    </source>
</evidence>
<dbReference type="Gene3D" id="1.10.630.10">
    <property type="entry name" value="Cytochrome P450"/>
    <property type="match status" value="1"/>
</dbReference>
<comment type="similarity">
    <text evidence="3 10">Belongs to the cytochrome P450 family.</text>
</comment>
<protein>
    <submittedName>
        <fullName evidence="12">ARAD1C38434p</fullName>
    </submittedName>
</protein>
<dbReference type="PRINTS" id="PR01239">
    <property type="entry name" value="EP450IICYP52"/>
</dbReference>
<evidence type="ECO:0000256" key="5">
    <source>
        <dbReference type="ARBA" id="ARBA00022723"/>
    </source>
</evidence>
<sequence length="537" mass="61874">MPKIDSLDVSNMYSLVILTALLAVIARWVEKFVSRRRLSERLGCSSPVKVSRSEALKRISQGNREGKGRWRFIGPLFETYGDTFTFRVVKRRFIFTVAPENMRAMMSSQFNDYGTGKRADQLRPLFGEGIFTASGKVWAHARAELKPQFSKDNISQLQMLEGHVPHLVEAIRQSNGKPINAQELCYRYTIDSAMDFLVGERMGAMESYLKNPEDSFVQSSEQHIDWKADYPVESPEGKKRFCQAFEIAQKHTHIRAANYDTYWLYPQGDLPKAVAELHRHGEYYVEKALRATDEERRERPHTFLYQAALTNKDKKFLRDQFLSLLLAARDTTTAWLTWTFFYLSHHPKELAKLRNAILEHFGSGTPDDVEAITLDKLRECQYLKAVIQETLRLSPSVPMNYRVSNCDTSLPKGGGPKGDQPMFVAKGELIFFSPYYLHRRKESYGEDALVWNPERWETRRPRAWEYLPFSGGPRVCMGQQYATTEASYFLVRLLQNFSSITPAPGTKEYIYEDAHRNLSFKKVNGLFQEGKVPVCIT</sequence>
<dbReference type="PhylomeDB" id="A0A060T428"/>
<evidence type="ECO:0000256" key="10">
    <source>
        <dbReference type="RuleBase" id="RU000461"/>
    </source>
</evidence>
<dbReference type="PRINTS" id="PR00385">
    <property type="entry name" value="P450"/>
</dbReference>
<dbReference type="InterPro" id="IPR001128">
    <property type="entry name" value="Cyt_P450"/>
</dbReference>
<evidence type="ECO:0000313" key="12">
    <source>
        <dbReference type="EMBL" id="CDP35564.1"/>
    </source>
</evidence>
<organism evidence="12">
    <name type="scientific">Blastobotrys adeninivorans</name>
    <name type="common">Yeast</name>
    <name type="synonym">Arxula adeninivorans</name>
    <dbReference type="NCBI Taxonomy" id="409370"/>
    <lineage>
        <taxon>Eukaryota</taxon>
        <taxon>Fungi</taxon>
        <taxon>Dikarya</taxon>
        <taxon>Ascomycota</taxon>
        <taxon>Saccharomycotina</taxon>
        <taxon>Dipodascomycetes</taxon>
        <taxon>Dipodascales</taxon>
        <taxon>Trichomonascaceae</taxon>
        <taxon>Blastobotrys</taxon>
    </lineage>
</organism>
<dbReference type="InterPro" id="IPR036396">
    <property type="entry name" value="Cyt_P450_sf"/>
</dbReference>
<dbReference type="GO" id="GO:0016020">
    <property type="term" value="C:membrane"/>
    <property type="evidence" value="ECO:0007669"/>
    <property type="project" value="UniProtKB-SubCell"/>
</dbReference>
<keyword evidence="11" id="KW-0812">Transmembrane</keyword>
<comment type="subcellular location">
    <subcellularLocation>
        <location evidence="2">Membrane</location>
    </subcellularLocation>
</comment>
<dbReference type="GO" id="GO:0016712">
    <property type="term" value="F:oxidoreductase activity, acting on paired donors, with incorporation or reduction of molecular oxygen, reduced flavin or flavoprotein as one donor, and incorporation of one atom of oxygen"/>
    <property type="evidence" value="ECO:0007669"/>
    <property type="project" value="InterPro"/>
</dbReference>
<evidence type="ECO:0000256" key="6">
    <source>
        <dbReference type="ARBA" id="ARBA00023002"/>
    </source>
</evidence>
<dbReference type="PANTHER" id="PTHR24287">
    <property type="entry name" value="P450, PUTATIVE (EUROFUNG)-RELATED"/>
    <property type="match status" value="1"/>
</dbReference>